<dbReference type="EMBL" id="JAOQAZ010000007">
    <property type="protein sequence ID" value="KAJ4264814.1"/>
    <property type="molecule type" value="Genomic_DNA"/>
</dbReference>
<dbReference type="OrthoDB" id="5103823at2759"/>
<gene>
    <name evidence="2" type="ORF">NW762_005057</name>
</gene>
<feature type="compositionally biased region" description="Polar residues" evidence="1">
    <location>
        <begin position="340"/>
        <end position="353"/>
    </location>
</feature>
<feature type="compositionally biased region" description="Pro residues" evidence="1">
    <location>
        <begin position="59"/>
        <end position="71"/>
    </location>
</feature>
<protein>
    <submittedName>
        <fullName evidence="2">Uncharacterized protein</fullName>
    </submittedName>
</protein>
<evidence type="ECO:0000313" key="2">
    <source>
        <dbReference type="EMBL" id="KAJ4264814.1"/>
    </source>
</evidence>
<feature type="region of interest" description="Disordered" evidence="1">
    <location>
        <begin position="490"/>
        <end position="512"/>
    </location>
</feature>
<feature type="compositionally biased region" description="Basic and acidic residues" evidence="1">
    <location>
        <begin position="318"/>
        <end position="335"/>
    </location>
</feature>
<name>A0A9W8VJ58_9HYPO</name>
<evidence type="ECO:0000313" key="3">
    <source>
        <dbReference type="Proteomes" id="UP001152049"/>
    </source>
</evidence>
<evidence type="ECO:0000256" key="1">
    <source>
        <dbReference type="SAM" id="MobiDB-lite"/>
    </source>
</evidence>
<feature type="region of interest" description="Disordered" evidence="1">
    <location>
        <begin position="22"/>
        <end position="74"/>
    </location>
</feature>
<feature type="compositionally biased region" description="Gly residues" evidence="1">
    <location>
        <begin position="23"/>
        <end position="38"/>
    </location>
</feature>
<accession>A0A9W8VJ58</accession>
<sequence>MNGSGFGDDKKLADARALAQMFGSGGKSKSGGGGGRGSGSSFIPMKRQESFQYQSRPAPATPGNPHVPPPSLRNYTATLMSDPLKRTPGSILGKSSLDFLGRRDAIPKPSPKPAQAIQEAVKQTKSPIVASTAVGAASSVQGHLQQIAVEGNPHSSTPAASNGPSVGSNVDLLRGLTTESGQSAIKTPASVTLEQVQAPAQSAIPITSPEKKLVDYFFSCLAEDSDEESTDGSEAAKAKEKTVNKSNAAVFLKYSSDDLYKLKPNAMNDILGPGCIVKRVNNKNGKSTIATAVNKASSHLALLQKETASGSVASSETRQPEPKPDVPKVLTEAKPKAAVIQQTESESHISQDLTGGKPESSENANNSGLRPQAPGFVPEPQVASLMPPEAPTEPTQVIQPLASSSVEQMSVQNVLGNSLAQFQSAHFAGQIVTVTPIQFADGCFIPGPSSGQLFIQPAAATTNQSSTQDVHTLVQPNTFSANLPILNENNQVGSAAKTKKPTKGLGSSIWAK</sequence>
<feature type="region of interest" description="Disordered" evidence="1">
    <location>
        <begin position="306"/>
        <end position="394"/>
    </location>
</feature>
<keyword evidence="3" id="KW-1185">Reference proteome</keyword>
<dbReference type="AlphaFoldDB" id="A0A9W8VJ58"/>
<comment type="caution">
    <text evidence="2">The sequence shown here is derived from an EMBL/GenBank/DDBJ whole genome shotgun (WGS) entry which is preliminary data.</text>
</comment>
<reference evidence="2" key="1">
    <citation type="submission" date="2022-09" db="EMBL/GenBank/DDBJ databases">
        <title>Fusarium specimens isolated from Avocado Roots.</title>
        <authorList>
            <person name="Stajich J."/>
            <person name="Roper C."/>
            <person name="Heimlech-Rivalta G."/>
        </authorList>
    </citation>
    <scope>NUCLEOTIDE SEQUENCE</scope>
    <source>
        <strain evidence="2">CF00136</strain>
    </source>
</reference>
<proteinExistence type="predicted"/>
<organism evidence="2 3">
    <name type="scientific">Fusarium torreyae</name>
    <dbReference type="NCBI Taxonomy" id="1237075"/>
    <lineage>
        <taxon>Eukaryota</taxon>
        <taxon>Fungi</taxon>
        <taxon>Dikarya</taxon>
        <taxon>Ascomycota</taxon>
        <taxon>Pezizomycotina</taxon>
        <taxon>Sordariomycetes</taxon>
        <taxon>Hypocreomycetidae</taxon>
        <taxon>Hypocreales</taxon>
        <taxon>Nectriaceae</taxon>
        <taxon>Fusarium</taxon>
    </lineage>
</organism>
<feature type="compositionally biased region" description="Polar residues" evidence="1">
    <location>
        <begin position="306"/>
        <end position="317"/>
    </location>
</feature>
<dbReference type="Proteomes" id="UP001152049">
    <property type="component" value="Unassembled WGS sequence"/>
</dbReference>